<evidence type="ECO:0000313" key="6">
    <source>
        <dbReference type="EMBL" id="KAE9198222.1"/>
    </source>
</evidence>
<dbReference type="EMBL" id="QXGE01001197">
    <property type="protein sequence ID" value="KAE9296207.1"/>
    <property type="molecule type" value="Genomic_DNA"/>
</dbReference>
<reference evidence="8 9" key="1">
    <citation type="submission" date="2018-08" db="EMBL/GenBank/DDBJ databases">
        <title>Genomic investigation of the strawberry pathogen Phytophthora fragariae indicates pathogenicity is determined by transcriptional variation in three key races.</title>
        <authorList>
            <person name="Adams T.M."/>
            <person name="Armitage A.D."/>
            <person name="Sobczyk M.K."/>
            <person name="Bates H.J."/>
            <person name="Dunwell J.M."/>
            <person name="Nellist C.F."/>
            <person name="Harrison R.J."/>
        </authorList>
    </citation>
    <scope>NUCLEOTIDE SEQUENCE [LARGE SCALE GENOMIC DNA]</scope>
    <source>
        <strain evidence="7 10">A4</strain>
        <strain evidence="6 11">BC-1</strain>
        <strain evidence="5 9">NOV-27</strain>
        <strain evidence="4 12">NOV-5</strain>
        <strain evidence="3 13">NOV-71</strain>
        <strain evidence="2 8">NOV-9</strain>
    </source>
</reference>
<feature type="signal peptide" evidence="1">
    <location>
        <begin position="1"/>
        <end position="17"/>
    </location>
</feature>
<dbReference type="EMBL" id="QXGA01001157">
    <property type="protein sequence ID" value="KAE9127280.1"/>
    <property type="molecule type" value="Genomic_DNA"/>
</dbReference>
<dbReference type="Proteomes" id="UP000440367">
    <property type="component" value="Unassembled WGS sequence"/>
</dbReference>
<evidence type="ECO:0008006" key="14">
    <source>
        <dbReference type="Google" id="ProtNLM"/>
    </source>
</evidence>
<dbReference type="Proteomes" id="UP000440732">
    <property type="component" value="Unassembled WGS sequence"/>
</dbReference>
<evidence type="ECO:0000313" key="12">
    <source>
        <dbReference type="Proteomes" id="UP000440732"/>
    </source>
</evidence>
<evidence type="ECO:0000313" key="4">
    <source>
        <dbReference type="EMBL" id="KAE9127280.1"/>
    </source>
</evidence>
<feature type="chain" id="PRO_5036166495" description="Secreted protein" evidence="1">
    <location>
        <begin position="18"/>
        <end position="93"/>
    </location>
</feature>
<evidence type="ECO:0000313" key="13">
    <source>
        <dbReference type="Proteomes" id="UP000441208"/>
    </source>
</evidence>
<keyword evidence="9" id="KW-1185">Reference proteome</keyword>
<name>A0A6A3WMT9_9STRA</name>
<accession>A0A6A3WMT9</accession>
<comment type="caution">
    <text evidence="5">The sequence shown here is derived from an EMBL/GenBank/DDBJ whole genome shotgun (WGS) entry which is preliminary data.</text>
</comment>
<gene>
    <name evidence="7" type="ORF">PF001_g16963</name>
    <name evidence="6" type="ORF">PF002_g22509</name>
    <name evidence="5" type="ORF">PF005_g20228</name>
    <name evidence="4" type="ORF">PF006_g16543</name>
    <name evidence="3" type="ORF">PF007_g21831</name>
    <name evidence="2" type="ORF">PF009_g22377</name>
</gene>
<evidence type="ECO:0000313" key="9">
    <source>
        <dbReference type="Proteomes" id="UP000433483"/>
    </source>
</evidence>
<dbReference type="Proteomes" id="UP000429523">
    <property type="component" value="Unassembled WGS sequence"/>
</dbReference>
<dbReference type="EMBL" id="QXFZ01001885">
    <property type="protein sequence ID" value="KAE9083603.1"/>
    <property type="molecule type" value="Genomic_DNA"/>
</dbReference>
<evidence type="ECO:0000313" key="5">
    <source>
        <dbReference type="EMBL" id="KAE9188008.1"/>
    </source>
</evidence>
<dbReference type="Proteomes" id="UP000433483">
    <property type="component" value="Unassembled WGS sequence"/>
</dbReference>
<evidence type="ECO:0000313" key="2">
    <source>
        <dbReference type="EMBL" id="KAE8927454.1"/>
    </source>
</evidence>
<evidence type="ECO:0000313" key="3">
    <source>
        <dbReference type="EMBL" id="KAE9083603.1"/>
    </source>
</evidence>
<dbReference type="Proteomes" id="UP000441208">
    <property type="component" value="Unassembled WGS sequence"/>
</dbReference>
<keyword evidence="1" id="KW-0732">Signal</keyword>
<dbReference type="AlphaFoldDB" id="A0A6A3WMT9"/>
<dbReference type="EMBL" id="QXGF01001843">
    <property type="protein sequence ID" value="KAE8927454.1"/>
    <property type="molecule type" value="Genomic_DNA"/>
</dbReference>
<sequence length="93" mass="10385">MMFCRLVIFVSSKSCEGFHFASACACTPTTLSYYKQDTGFLNLLCARCRNNSAQVSARHNKHFLSDFEGCLVIIHNRTGGPKVTIITTRSMKT</sequence>
<proteinExistence type="predicted"/>
<dbReference type="EMBL" id="QXGD01001832">
    <property type="protein sequence ID" value="KAE9198222.1"/>
    <property type="molecule type" value="Genomic_DNA"/>
</dbReference>
<organism evidence="5 9">
    <name type="scientific">Phytophthora fragariae</name>
    <dbReference type="NCBI Taxonomy" id="53985"/>
    <lineage>
        <taxon>Eukaryota</taxon>
        <taxon>Sar</taxon>
        <taxon>Stramenopiles</taxon>
        <taxon>Oomycota</taxon>
        <taxon>Peronosporomycetes</taxon>
        <taxon>Peronosporales</taxon>
        <taxon>Peronosporaceae</taxon>
        <taxon>Phytophthora</taxon>
    </lineage>
</organism>
<evidence type="ECO:0000313" key="10">
    <source>
        <dbReference type="Proteomes" id="UP000437068"/>
    </source>
</evidence>
<dbReference type="Proteomes" id="UP000437068">
    <property type="component" value="Unassembled WGS sequence"/>
</dbReference>
<protein>
    <recommendedName>
        <fullName evidence="14">Secreted protein</fullName>
    </recommendedName>
</protein>
<dbReference type="EMBL" id="QXGB01001614">
    <property type="protein sequence ID" value="KAE9188008.1"/>
    <property type="molecule type" value="Genomic_DNA"/>
</dbReference>
<evidence type="ECO:0000313" key="11">
    <source>
        <dbReference type="Proteomes" id="UP000440367"/>
    </source>
</evidence>
<evidence type="ECO:0000313" key="7">
    <source>
        <dbReference type="EMBL" id="KAE9296207.1"/>
    </source>
</evidence>
<evidence type="ECO:0000256" key="1">
    <source>
        <dbReference type="SAM" id="SignalP"/>
    </source>
</evidence>
<evidence type="ECO:0000313" key="8">
    <source>
        <dbReference type="Proteomes" id="UP000429523"/>
    </source>
</evidence>